<evidence type="ECO:0000256" key="1">
    <source>
        <dbReference type="ARBA" id="ARBA00008580"/>
    </source>
</evidence>
<organism evidence="3 4">
    <name type="scientific">Rhizobium leguminosarum bv. viciae</name>
    <dbReference type="NCBI Taxonomy" id="387"/>
    <lineage>
        <taxon>Bacteria</taxon>
        <taxon>Pseudomonadati</taxon>
        <taxon>Pseudomonadota</taxon>
        <taxon>Alphaproteobacteria</taxon>
        <taxon>Hyphomicrobiales</taxon>
        <taxon>Rhizobiaceae</taxon>
        <taxon>Rhizobium/Agrobacterium group</taxon>
        <taxon>Rhizobium</taxon>
    </lineage>
</organism>
<dbReference type="GO" id="GO:0006355">
    <property type="term" value="P:regulation of DNA-templated transcription"/>
    <property type="evidence" value="ECO:0007669"/>
    <property type="project" value="InterPro"/>
</dbReference>
<dbReference type="InterPro" id="IPR038296">
    <property type="entry name" value="ParD_sf"/>
</dbReference>
<reference evidence="4" key="1">
    <citation type="journal article" date="2020" name="Mol. Plant Microbe">
        <title>Rhizobial microsymbionts of the narrowly endemic Oxytropis species growing in Kamchatka are characterized by significant genetic diversity and possess a set of genes that are associated with T3SS and T6SS secretion systems and can affect the development of symbiosis.</title>
        <authorList>
            <person name="Safronova V."/>
            <person name="Guro P."/>
            <person name="Sazanova A."/>
            <person name="Kuznetsova I."/>
            <person name="Belimov A."/>
            <person name="Yakubov V."/>
            <person name="Chirak E."/>
            <person name="Afonin A."/>
            <person name="Gogolev Y."/>
            <person name="Andronov E."/>
            <person name="Tikhonovich I."/>
        </authorList>
    </citation>
    <scope>NUCLEOTIDE SEQUENCE [LARGE SCALE GENOMIC DNA]</scope>
    <source>
        <strain evidence="4">RCAM0610</strain>
    </source>
</reference>
<name>A0A2L1CVZ6_RHILV</name>
<sequence>MPNVALGNHYEEFVRKQLESGRYNNASEVVRAGLRLLEDHEVARERWLNEEIPARYDELVNKPGIGIPAETVRARFETKRRNDAAKAK</sequence>
<keyword evidence="2" id="KW-1277">Toxin-antitoxin system</keyword>
<dbReference type="PANTHER" id="PTHR36582:SF2">
    <property type="entry name" value="ANTITOXIN PARD"/>
    <property type="match status" value="1"/>
</dbReference>
<dbReference type="SUPFAM" id="SSF47598">
    <property type="entry name" value="Ribbon-helix-helix"/>
    <property type="match status" value="1"/>
</dbReference>
<dbReference type="NCBIfam" id="TIGR02606">
    <property type="entry name" value="antidote_CC2985"/>
    <property type="match status" value="1"/>
</dbReference>
<dbReference type="InterPro" id="IPR010985">
    <property type="entry name" value="Ribbon_hlx_hlx"/>
</dbReference>
<evidence type="ECO:0000313" key="3">
    <source>
        <dbReference type="EMBL" id="QND43229.1"/>
    </source>
</evidence>
<dbReference type="InterPro" id="IPR022789">
    <property type="entry name" value="ParD"/>
</dbReference>
<gene>
    <name evidence="3" type="ORF">HB770_06905</name>
</gene>
<evidence type="ECO:0000256" key="2">
    <source>
        <dbReference type="ARBA" id="ARBA00022649"/>
    </source>
</evidence>
<dbReference type="Gene3D" id="6.10.10.120">
    <property type="entry name" value="Antitoxin ParD1-like"/>
    <property type="match status" value="1"/>
</dbReference>
<dbReference type="RefSeq" id="WP_018241196.1">
    <property type="nucleotide sequence ID" value="NZ_CP022665.1"/>
</dbReference>
<dbReference type="Proteomes" id="UP000515518">
    <property type="component" value="Chromosome"/>
</dbReference>
<dbReference type="EMBL" id="CP050549">
    <property type="protein sequence ID" value="QND43229.1"/>
    <property type="molecule type" value="Genomic_DNA"/>
</dbReference>
<evidence type="ECO:0000313" key="4">
    <source>
        <dbReference type="Proteomes" id="UP000515518"/>
    </source>
</evidence>
<proteinExistence type="inferred from homology"/>
<dbReference type="PANTHER" id="PTHR36582">
    <property type="entry name" value="ANTITOXIN PARD"/>
    <property type="match status" value="1"/>
</dbReference>
<dbReference type="Pfam" id="PF03693">
    <property type="entry name" value="ParD_antitoxin"/>
    <property type="match status" value="1"/>
</dbReference>
<comment type="similarity">
    <text evidence="1">Belongs to the ParD antitoxin family.</text>
</comment>
<dbReference type="AlphaFoldDB" id="A0A2L1CVZ6"/>
<accession>A0A2L1CVZ6</accession>
<protein>
    <submittedName>
        <fullName evidence="3">Type II toxin-antitoxin system ParD family antitoxin</fullName>
    </submittedName>
</protein>